<feature type="coiled-coil region" evidence="1">
    <location>
        <begin position="112"/>
        <end position="197"/>
    </location>
</feature>
<keyword evidence="1" id="KW-0175">Coiled coil</keyword>
<keyword evidence="4" id="KW-1185">Reference proteome</keyword>
<name>A0ABV9JAY9_9LACT</name>
<accession>A0ABV9JAY9</accession>
<feature type="coiled-coil region" evidence="1">
    <location>
        <begin position="236"/>
        <end position="270"/>
    </location>
</feature>
<organism evidence="3 4">
    <name type="scientific">Lactococcus nasutitermitis</name>
    <dbReference type="NCBI Taxonomy" id="1652957"/>
    <lineage>
        <taxon>Bacteria</taxon>
        <taxon>Bacillati</taxon>
        <taxon>Bacillota</taxon>
        <taxon>Bacilli</taxon>
        <taxon>Lactobacillales</taxon>
        <taxon>Streptococcaceae</taxon>
        <taxon>Lactococcus</taxon>
    </lineage>
</organism>
<sequence length="274" mass="30608">MIYNADLMNDTTFESTIGRLPYEVLPTEATLKDFLKSNFPLCTAPEPMVVDEPEVASHIDTSSPIIPAPEPELSLPTNTFSPPATEEGTVPELASSAPSSLTAEERAELSELRDYADEADAYIKKADEENEALRNENERLKEKINVQNDNAENISLKEENEQLKQQLSENSVFTKNLKEVETENTKLKYDLKAMEKRTQKAEKLATLDSPEASVVEMVTVMRSLSSKLSNSSKLLENKAGKELKEMQNEVERLKAEKDATEQIKNNLRALLGSD</sequence>
<dbReference type="EMBL" id="JBHSGD010000001">
    <property type="protein sequence ID" value="MFC4651596.1"/>
    <property type="molecule type" value="Genomic_DNA"/>
</dbReference>
<evidence type="ECO:0000313" key="4">
    <source>
        <dbReference type="Proteomes" id="UP001595987"/>
    </source>
</evidence>
<gene>
    <name evidence="3" type="ORF">ACFO26_01560</name>
</gene>
<protein>
    <submittedName>
        <fullName evidence="3">Uncharacterized protein</fullName>
    </submittedName>
</protein>
<dbReference type="Proteomes" id="UP001595987">
    <property type="component" value="Unassembled WGS sequence"/>
</dbReference>
<evidence type="ECO:0000313" key="3">
    <source>
        <dbReference type="EMBL" id="MFC4651596.1"/>
    </source>
</evidence>
<evidence type="ECO:0000256" key="1">
    <source>
        <dbReference type="SAM" id="Coils"/>
    </source>
</evidence>
<comment type="caution">
    <text evidence="3">The sequence shown here is derived from an EMBL/GenBank/DDBJ whole genome shotgun (WGS) entry which is preliminary data.</text>
</comment>
<reference evidence="4" key="1">
    <citation type="journal article" date="2019" name="Int. J. Syst. Evol. Microbiol.">
        <title>The Global Catalogue of Microorganisms (GCM) 10K type strain sequencing project: providing services to taxonomists for standard genome sequencing and annotation.</title>
        <authorList>
            <consortium name="The Broad Institute Genomics Platform"/>
            <consortium name="The Broad Institute Genome Sequencing Center for Infectious Disease"/>
            <person name="Wu L."/>
            <person name="Ma J."/>
        </authorList>
    </citation>
    <scope>NUCLEOTIDE SEQUENCE [LARGE SCALE GENOMIC DNA]</scope>
    <source>
        <strain evidence="4">CCUG 63287</strain>
    </source>
</reference>
<feature type="region of interest" description="Disordered" evidence="2">
    <location>
        <begin position="76"/>
        <end position="101"/>
    </location>
</feature>
<evidence type="ECO:0000256" key="2">
    <source>
        <dbReference type="SAM" id="MobiDB-lite"/>
    </source>
</evidence>
<proteinExistence type="predicted"/>
<dbReference type="RefSeq" id="WP_379862539.1">
    <property type="nucleotide sequence ID" value="NZ_JBHSGD010000001.1"/>
</dbReference>